<dbReference type="PANTHER" id="PTHR43401">
    <property type="entry name" value="L-THREONINE 3-DEHYDROGENASE"/>
    <property type="match status" value="1"/>
</dbReference>
<keyword evidence="8" id="KW-1185">Reference proteome</keyword>
<organism evidence="7 8">
    <name type="scientific">Vallitalea longa</name>
    <dbReference type="NCBI Taxonomy" id="2936439"/>
    <lineage>
        <taxon>Bacteria</taxon>
        <taxon>Bacillati</taxon>
        <taxon>Bacillota</taxon>
        <taxon>Clostridia</taxon>
        <taxon>Lachnospirales</taxon>
        <taxon>Vallitaleaceae</taxon>
        <taxon>Vallitalea</taxon>
    </lineage>
</organism>
<comment type="similarity">
    <text evidence="4">Belongs to the zinc-containing alcohol dehydrogenase family.</text>
</comment>
<dbReference type="SUPFAM" id="SSF51735">
    <property type="entry name" value="NAD(P)-binding Rossmann-fold domains"/>
    <property type="match status" value="1"/>
</dbReference>
<dbReference type="Pfam" id="PF08240">
    <property type="entry name" value="ADH_N"/>
    <property type="match status" value="1"/>
</dbReference>
<evidence type="ECO:0000313" key="8">
    <source>
        <dbReference type="Proteomes" id="UP001144256"/>
    </source>
</evidence>
<dbReference type="EMBL" id="BRLB01000001">
    <property type="protein sequence ID" value="GKX28167.1"/>
    <property type="molecule type" value="Genomic_DNA"/>
</dbReference>
<dbReference type="Gene3D" id="3.40.50.720">
    <property type="entry name" value="NAD(P)-binding Rossmann-like Domain"/>
    <property type="match status" value="1"/>
</dbReference>
<evidence type="ECO:0000256" key="1">
    <source>
        <dbReference type="ARBA" id="ARBA00022723"/>
    </source>
</evidence>
<dbReference type="InterPro" id="IPR050129">
    <property type="entry name" value="Zn_alcohol_dh"/>
</dbReference>
<evidence type="ECO:0000256" key="3">
    <source>
        <dbReference type="ARBA" id="ARBA00023002"/>
    </source>
</evidence>
<dbReference type="GO" id="GO:0008270">
    <property type="term" value="F:zinc ion binding"/>
    <property type="evidence" value="ECO:0007669"/>
    <property type="project" value="InterPro"/>
</dbReference>
<dbReference type="InterPro" id="IPR036291">
    <property type="entry name" value="NAD(P)-bd_dom_sf"/>
</dbReference>
<evidence type="ECO:0000313" key="7">
    <source>
        <dbReference type="EMBL" id="GKX28167.1"/>
    </source>
</evidence>
<evidence type="ECO:0000256" key="4">
    <source>
        <dbReference type="RuleBase" id="RU361277"/>
    </source>
</evidence>
<dbReference type="GO" id="GO:0016491">
    <property type="term" value="F:oxidoreductase activity"/>
    <property type="evidence" value="ECO:0007669"/>
    <property type="project" value="UniProtKB-KW"/>
</dbReference>
<evidence type="ECO:0000259" key="6">
    <source>
        <dbReference type="Pfam" id="PF08240"/>
    </source>
</evidence>
<evidence type="ECO:0000259" key="5">
    <source>
        <dbReference type="Pfam" id="PF00107"/>
    </source>
</evidence>
<dbReference type="InterPro" id="IPR013149">
    <property type="entry name" value="ADH-like_C"/>
</dbReference>
<feature type="domain" description="Alcohol dehydrogenase-like C-terminal" evidence="5">
    <location>
        <begin position="228"/>
        <end position="361"/>
    </location>
</feature>
<dbReference type="Pfam" id="PF00107">
    <property type="entry name" value="ADH_zinc_N"/>
    <property type="match status" value="1"/>
</dbReference>
<name>A0A9W5Y7S2_9FIRM</name>
<dbReference type="SUPFAM" id="SSF50129">
    <property type="entry name" value="GroES-like"/>
    <property type="match status" value="1"/>
</dbReference>
<keyword evidence="3" id="KW-0560">Oxidoreductase</keyword>
<sequence length="404" mass="44557">MELNSIDIESIVKQVISEVSGDKGQEVKGIDRVSSPVVPKRAKVAMLTEKRKIEVKEFEIPDISDDEMLIKVEGCGICGTDVHEYKNDPFSLIPVVLGHEGTGEIVKIGKNINQDTVGNSIGIGDKIVTCTIPCGECHNCLTMSDRDNLCENSGIYGLIADDDKKFNGWFSEYLIIRKGSTYFKVNDMDLKTRMLIEPAAVAVHAVERAKSTGLLSFNSNVIIQGCGPIGLMVMAVVRTMGVENIIAVDGDINRLEMAKKLGAKHTVNFRHYKDNEQLKLRIKEITKVGADFAFQCTGVPQAAANIWGFVKRGGGLCEVGFFVDNGNCSINPHFDMCNKEITAVGSWVYKVSDYPITLDFLRRAKGINLPVNDLITHEYPLDELNEAMDTNMKQTGIKIAYVNK</sequence>
<dbReference type="Gene3D" id="3.90.180.10">
    <property type="entry name" value="Medium-chain alcohol dehydrogenases, catalytic domain"/>
    <property type="match status" value="1"/>
</dbReference>
<keyword evidence="1 4" id="KW-0479">Metal-binding</keyword>
<dbReference type="InterPro" id="IPR011032">
    <property type="entry name" value="GroES-like_sf"/>
</dbReference>
<comment type="cofactor">
    <cofactor evidence="4">
        <name>Zn(2+)</name>
        <dbReference type="ChEBI" id="CHEBI:29105"/>
    </cofactor>
</comment>
<feature type="domain" description="Alcohol dehydrogenase-like N-terminal" evidence="6">
    <location>
        <begin position="65"/>
        <end position="179"/>
    </location>
</feature>
<dbReference type="InterPro" id="IPR013154">
    <property type="entry name" value="ADH-like_N"/>
</dbReference>
<dbReference type="Proteomes" id="UP001144256">
    <property type="component" value="Unassembled WGS sequence"/>
</dbReference>
<evidence type="ECO:0000256" key="2">
    <source>
        <dbReference type="ARBA" id="ARBA00022833"/>
    </source>
</evidence>
<dbReference type="AlphaFoldDB" id="A0A9W5Y7S2"/>
<proteinExistence type="inferred from homology"/>
<reference evidence="7" key="1">
    <citation type="submission" date="2022-06" db="EMBL/GenBank/DDBJ databases">
        <title>Vallitalea longa sp. nov., an anaerobic bacterium isolated from marine sediment.</title>
        <authorList>
            <person name="Hirano S."/>
            <person name="Terahara T."/>
            <person name="Mori K."/>
            <person name="Hamada M."/>
            <person name="Matsumoto R."/>
            <person name="Kobayashi T."/>
        </authorList>
    </citation>
    <scope>NUCLEOTIDE SEQUENCE</scope>
    <source>
        <strain evidence="7">SH18-1</strain>
    </source>
</reference>
<dbReference type="InterPro" id="IPR002328">
    <property type="entry name" value="ADH_Zn_CS"/>
</dbReference>
<dbReference type="PROSITE" id="PS00059">
    <property type="entry name" value="ADH_ZINC"/>
    <property type="match status" value="1"/>
</dbReference>
<keyword evidence="2 4" id="KW-0862">Zinc</keyword>
<protein>
    <submittedName>
        <fullName evidence="7">Sorbitol dehydrogenase</fullName>
    </submittedName>
</protein>
<comment type="caution">
    <text evidence="7">The sequence shown here is derived from an EMBL/GenBank/DDBJ whole genome shotgun (WGS) entry which is preliminary data.</text>
</comment>
<gene>
    <name evidence="7" type="primary">gutB_1</name>
    <name evidence="7" type="ORF">SH1V18_06470</name>
</gene>
<dbReference type="PANTHER" id="PTHR43401:SF2">
    <property type="entry name" value="L-THREONINE 3-DEHYDROGENASE"/>
    <property type="match status" value="1"/>
</dbReference>
<accession>A0A9W5Y7S2</accession>